<name>A0A9C7UU32_9RHOD</name>
<keyword evidence="2" id="KW-1185">Reference proteome</keyword>
<dbReference type="AlphaFoldDB" id="A0A9C7UU32"/>
<evidence type="ECO:0000313" key="2">
    <source>
        <dbReference type="Proteomes" id="UP001061958"/>
    </source>
</evidence>
<dbReference type="EMBL" id="BQMJ01000066">
    <property type="protein sequence ID" value="GJQ15262.1"/>
    <property type="molecule type" value="Genomic_DNA"/>
</dbReference>
<dbReference type="OrthoDB" id="9243at2759"/>
<evidence type="ECO:0000313" key="1">
    <source>
        <dbReference type="EMBL" id="GJQ15262.1"/>
    </source>
</evidence>
<reference evidence="1" key="2">
    <citation type="submission" date="2022-01" db="EMBL/GenBank/DDBJ databases">
        <authorList>
            <person name="Hirooka S."/>
            <person name="Miyagishima S.Y."/>
        </authorList>
    </citation>
    <scope>NUCLEOTIDE SEQUENCE</scope>
    <source>
        <strain evidence="1">NBRC 102759</strain>
    </source>
</reference>
<organism evidence="1 2">
    <name type="scientific">Galdieria partita</name>
    <dbReference type="NCBI Taxonomy" id="83374"/>
    <lineage>
        <taxon>Eukaryota</taxon>
        <taxon>Rhodophyta</taxon>
        <taxon>Bangiophyceae</taxon>
        <taxon>Galdieriales</taxon>
        <taxon>Galdieriaceae</taxon>
        <taxon>Galdieria</taxon>
    </lineage>
</organism>
<gene>
    <name evidence="1" type="ORF">GpartN1_g7053.t1</name>
</gene>
<reference evidence="1" key="1">
    <citation type="journal article" date="2022" name="Proc. Natl. Acad. Sci. U.S.A.">
        <title>Life cycle and functional genomics of the unicellular red alga Galdieria for elucidating algal and plant evolution and industrial use.</title>
        <authorList>
            <person name="Hirooka S."/>
            <person name="Itabashi T."/>
            <person name="Ichinose T.M."/>
            <person name="Onuma R."/>
            <person name="Fujiwara T."/>
            <person name="Yamashita S."/>
            <person name="Jong L.W."/>
            <person name="Tomita R."/>
            <person name="Iwane A.H."/>
            <person name="Miyagishima S.Y."/>
        </authorList>
    </citation>
    <scope>NUCLEOTIDE SEQUENCE</scope>
    <source>
        <strain evidence="1">NBRC 102759</strain>
    </source>
</reference>
<accession>A0A9C7UU32</accession>
<proteinExistence type="predicted"/>
<dbReference type="Proteomes" id="UP001061958">
    <property type="component" value="Unassembled WGS sequence"/>
</dbReference>
<sequence length="942" mass="110724">MQQKKPSLWKATAEKEAAKLLSTMSVEQLRQQVTNLREKEREQRERIQQVYQSHLADLTKAFKTLMEQKENTKYITQYTQSLYLFCQQWNEQQGTGRESLGTYPSSTTLVDKDNDEHSLRQYATQESIIRDLEECKEDLTLIIDSLEQADKDLDSGDFLACQLGLFTMKQRKEKLEQRLSLTTQPLKQFLESLWDSHDSISYRLAKKVSELLKDNANLDVFIGLVCLLLLLLNHEKQPSLTEKWNLFLELRYRCFSEYFVALSSDNTIAYTLEVLEAAMNSVVTTLLTYNRLLEEQRKPTQMETIPNIAIRQVDPNTTVWNFLHQQQEDIDDFEVEVVCEKWLEKVNHDMNCYLEERLKQVVTEQNVDQLSQFFHHHISKLDSLSIDQSRRKFWEQIENLKRIWTMSLVTCIRHLFENILNASFTNSEQLIESHMESILKNNIPICIQTESYWKLCGDWVETFWMYIDQEGSENRKTFTNSLLESDKCTWEVWMDEFLMKDMNIRSWFDSFMKHLKQLFHQTFPSLLSLLLIEERQSVLEQIQKQILQSYSKFLQSLEKQMNKILPHICLLCQNREISTSESFTKQDFVLSGLVYLYRCIRLLRHENLFPSSIEDIGHEWIAERNQLIMEMERKCRYHLIHHIIYLSILPTLHTQTLAYCSMENISAFSDSNTDRYELDSHYPSESLIQWFMELGKYTQLMDALHFSEDIQILRLLTCSHFMKWLECSRVLENLKDSKLANVSLSLQLYMDLVLLGDICCSQQDNETVTITEQNTNSCVDSKWEEYMSTLETFLNIQNLPSNWKEQLHSNTCFHLDRMGHLFGRLSIPSKPKRGDEAIQATAKETYLSPIVPAVARFPYLPAPTPSLLHRHRNRNVFEDKLFDSSETKALEKVSSNIQSKQKKEYTNTSVVDFASQFVGQQMGRFSSKFLESLRTYGGASTN</sequence>
<comment type="caution">
    <text evidence="1">The sequence shown here is derived from an EMBL/GenBank/DDBJ whole genome shotgun (WGS) entry which is preliminary data.</text>
</comment>
<protein>
    <submittedName>
        <fullName evidence="1">Uncharacterized protein</fullName>
    </submittedName>
</protein>